<evidence type="ECO:0000256" key="4">
    <source>
        <dbReference type="ARBA" id="ARBA00022449"/>
    </source>
</evidence>
<keyword evidence="15" id="KW-1185">Reference proteome</keyword>
<feature type="transmembrane region" description="Helical" evidence="12">
    <location>
        <begin position="245"/>
        <end position="263"/>
    </location>
</feature>
<dbReference type="GO" id="GO:0015297">
    <property type="term" value="F:antiporter activity"/>
    <property type="evidence" value="ECO:0007669"/>
    <property type="project" value="UniProtKB-KW"/>
</dbReference>
<dbReference type="PROSITE" id="PS51201">
    <property type="entry name" value="RCK_N"/>
    <property type="match status" value="1"/>
</dbReference>
<dbReference type="GO" id="GO:0015079">
    <property type="term" value="F:potassium ion transmembrane transporter activity"/>
    <property type="evidence" value="ECO:0007669"/>
    <property type="project" value="InterPro"/>
</dbReference>
<dbReference type="InterPro" id="IPR003148">
    <property type="entry name" value="RCK_N"/>
</dbReference>
<comment type="similarity">
    <text evidence="2">Belongs to the monovalent cation:proton antiporter 2 (CPA2) transporter (TC 2.A.37) family.</text>
</comment>
<feature type="transmembrane region" description="Helical" evidence="12">
    <location>
        <begin position="59"/>
        <end position="78"/>
    </location>
</feature>
<dbReference type="NCBIfam" id="TIGR00932">
    <property type="entry name" value="2a37"/>
    <property type="match status" value="1"/>
</dbReference>
<evidence type="ECO:0000256" key="8">
    <source>
        <dbReference type="ARBA" id="ARBA00022958"/>
    </source>
</evidence>
<dbReference type="PRINTS" id="PR00335">
    <property type="entry name" value="KUPTAKETRKA"/>
</dbReference>
<protein>
    <submittedName>
        <fullName evidence="14">Potassium transporter</fullName>
    </submittedName>
</protein>
<dbReference type="RefSeq" id="WP_061833461.1">
    <property type="nucleotide sequence ID" value="NZ_LUKE01000001.1"/>
</dbReference>
<gene>
    <name evidence="14" type="ORF">AZI86_02165</name>
</gene>
<dbReference type="Gene3D" id="3.40.50.720">
    <property type="entry name" value="NAD(P)-binding Rossmann-like Domain"/>
    <property type="match status" value="1"/>
</dbReference>
<reference evidence="14 15" key="1">
    <citation type="submission" date="2016-03" db="EMBL/GenBank/DDBJ databases">
        <authorList>
            <person name="Ploux O."/>
        </authorList>
    </citation>
    <scope>NUCLEOTIDE SEQUENCE [LARGE SCALE GENOMIC DNA]</scope>
    <source>
        <strain evidence="14 15">R0</strain>
    </source>
</reference>
<dbReference type="GO" id="GO:0012505">
    <property type="term" value="C:endomembrane system"/>
    <property type="evidence" value="ECO:0007669"/>
    <property type="project" value="UniProtKB-SubCell"/>
</dbReference>
<evidence type="ECO:0000256" key="11">
    <source>
        <dbReference type="ARBA" id="ARBA00023136"/>
    </source>
</evidence>
<dbReference type="InterPro" id="IPR006153">
    <property type="entry name" value="Cation/H_exchanger_TM"/>
</dbReference>
<dbReference type="GO" id="GO:1902600">
    <property type="term" value="P:proton transmembrane transport"/>
    <property type="evidence" value="ECO:0007669"/>
    <property type="project" value="InterPro"/>
</dbReference>
<feature type="domain" description="RCK N-terminal" evidence="13">
    <location>
        <begin position="405"/>
        <end position="521"/>
    </location>
</feature>
<dbReference type="PANTHER" id="PTHR46157:SF8">
    <property type="entry name" value="GLUTATHIONE-REGULATED POTASSIUM-EFFLUX SYSTEM PROTEIN"/>
    <property type="match status" value="1"/>
</dbReference>
<evidence type="ECO:0000259" key="13">
    <source>
        <dbReference type="PROSITE" id="PS51201"/>
    </source>
</evidence>
<dbReference type="InterPro" id="IPR004771">
    <property type="entry name" value="K/H_exchanger"/>
</dbReference>
<keyword evidence="4" id="KW-0050">Antiport</keyword>
<evidence type="ECO:0000256" key="9">
    <source>
        <dbReference type="ARBA" id="ARBA00022989"/>
    </source>
</evidence>
<dbReference type="InterPro" id="IPR038770">
    <property type="entry name" value="Na+/solute_symporter_sf"/>
</dbReference>
<feature type="transmembrane region" description="Helical" evidence="12">
    <location>
        <begin position="335"/>
        <end position="358"/>
    </location>
</feature>
<dbReference type="EMBL" id="LUKE01000001">
    <property type="protein sequence ID" value="KYG65901.1"/>
    <property type="molecule type" value="Genomic_DNA"/>
</dbReference>
<comment type="caution">
    <text evidence="14">The sequence shown here is derived from an EMBL/GenBank/DDBJ whole genome shotgun (WGS) entry which is preliminary data.</text>
</comment>
<feature type="transmembrane region" description="Helical" evidence="12">
    <location>
        <begin position="12"/>
        <end position="28"/>
    </location>
</feature>
<keyword evidence="8" id="KW-0630">Potassium</keyword>
<dbReference type="OrthoDB" id="5287632at2"/>
<dbReference type="InterPro" id="IPR006036">
    <property type="entry name" value="K_uptake_TrkA"/>
</dbReference>
<keyword evidence="11 12" id="KW-0472">Membrane</keyword>
<feature type="transmembrane region" description="Helical" evidence="12">
    <location>
        <begin position="364"/>
        <end position="385"/>
    </location>
</feature>
<keyword evidence="10" id="KW-0406">Ion transport</keyword>
<evidence type="ECO:0000256" key="1">
    <source>
        <dbReference type="ARBA" id="ARBA00004127"/>
    </source>
</evidence>
<organism evidence="14 15">
    <name type="scientific">Bdellovibrio bacteriovorus</name>
    <dbReference type="NCBI Taxonomy" id="959"/>
    <lineage>
        <taxon>Bacteria</taxon>
        <taxon>Pseudomonadati</taxon>
        <taxon>Bdellovibrionota</taxon>
        <taxon>Bdellovibrionia</taxon>
        <taxon>Bdellovibrionales</taxon>
        <taxon>Pseudobdellovibrionaceae</taxon>
        <taxon>Bdellovibrio</taxon>
    </lineage>
</organism>
<feature type="transmembrane region" description="Helical" evidence="12">
    <location>
        <begin position="90"/>
        <end position="111"/>
    </location>
</feature>
<keyword evidence="5" id="KW-1003">Cell membrane</keyword>
<evidence type="ECO:0000256" key="3">
    <source>
        <dbReference type="ARBA" id="ARBA00022448"/>
    </source>
</evidence>
<accession>A0A150WN42</accession>
<feature type="transmembrane region" description="Helical" evidence="12">
    <location>
        <begin position="186"/>
        <end position="209"/>
    </location>
</feature>
<comment type="subcellular location">
    <subcellularLocation>
        <location evidence="1">Endomembrane system</location>
        <topology evidence="1">Multi-pass membrane protein</topology>
    </subcellularLocation>
</comment>
<dbReference type="PANTHER" id="PTHR46157">
    <property type="entry name" value="K(+) EFFLUX ANTIPORTER 3, CHLOROPLASTIC"/>
    <property type="match status" value="1"/>
</dbReference>
<keyword evidence="3" id="KW-0813">Transport</keyword>
<keyword evidence="7 12" id="KW-0812">Transmembrane</keyword>
<dbReference type="Proteomes" id="UP000075320">
    <property type="component" value="Unassembled WGS sequence"/>
</dbReference>
<dbReference type="Pfam" id="PF02254">
    <property type="entry name" value="TrkA_N"/>
    <property type="match status" value="1"/>
</dbReference>
<dbReference type="GO" id="GO:0005886">
    <property type="term" value="C:plasma membrane"/>
    <property type="evidence" value="ECO:0007669"/>
    <property type="project" value="InterPro"/>
</dbReference>
<dbReference type="FunFam" id="3.40.50.720:FF:000036">
    <property type="entry name" value="Glutathione-regulated potassium-efflux system protein KefB"/>
    <property type="match status" value="1"/>
</dbReference>
<evidence type="ECO:0000256" key="6">
    <source>
        <dbReference type="ARBA" id="ARBA00022538"/>
    </source>
</evidence>
<feature type="transmembrane region" description="Helical" evidence="12">
    <location>
        <begin position="151"/>
        <end position="174"/>
    </location>
</feature>
<keyword evidence="9 12" id="KW-1133">Transmembrane helix</keyword>
<name>A0A150WN42_BDEBC</name>
<evidence type="ECO:0000313" key="14">
    <source>
        <dbReference type="EMBL" id="KYG65901.1"/>
    </source>
</evidence>
<dbReference type="SUPFAM" id="SSF51735">
    <property type="entry name" value="NAD(P)-binding Rossmann-fold domains"/>
    <property type="match status" value="1"/>
</dbReference>
<dbReference type="AlphaFoldDB" id="A0A150WN42"/>
<evidence type="ECO:0000256" key="10">
    <source>
        <dbReference type="ARBA" id="ARBA00023065"/>
    </source>
</evidence>
<evidence type="ECO:0000256" key="2">
    <source>
        <dbReference type="ARBA" id="ARBA00005551"/>
    </source>
</evidence>
<feature type="transmembrane region" description="Helical" evidence="12">
    <location>
        <begin position="302"/>
        <end position="323"/>
    </location>
</feature>
<dbReference type="Gene3D" id="1.20.1530.20">
    <property type="match status" value="1"/>
</dbReference>
<evidence type="ECO:0000256" key="12">
    <source>
        <dbReference type="SAM" id="Phobius"/>
    </source>
</evidence>
<evidence type="ECO:0000256" key="7">
    <source>
        <dbReference type="ARBA" id="ARBA00022692"/>
    </source>
</evidence>
<feature type="transmembrane region" description="Helical" evidence="12">
    <location>
        <begin position="275"/>
        <end position="296"/>
    </location>
</feature>
<dbReference type="InterPro" id="IPR036291">
    <property type="entry name" value="NAD(P)-bd_dom_sf"/>
</dbReference>
<proteinExistence type="inferred from homology"/>
<keyword evidence="6" id="KW-0633">Potassium transport</keyword>
<evidence type="ECO:0000256" key="5">
    <source>
        <dbReference type="ARBA" id="ARBA00022475"/>
    </source>
</evidence>
<sequence length="604" mass="64461">MSAELSSHGLDKIVVLLVAAITMVPLFKKIGLGSVLGYLVAGLIVGPFGLRLFRDAGSVLHIAEMGVVMFLFVIGLEMRPKHLWSLRKDIFGLGALQIFTCIGALTLLGLVSGYSLAFSLLGAAGFVMTSTAIVFQFLAERKQLADPPGEKIVSILLFEDLLIVPLLAIVALASQSTGGGQEVGSSGVWGIVFPIAAMVGLIVVGIWLLNPFFRILSLAKSREVMTAAALLVVLGTALAMQLSGLSMAMGAFLAGVFLAESTFRHQIEADIEPFRGLLLGLFFMAVGMSLDLSVVYANLHFVLAAVVAMMAVKAACVYAVARVTGSPHRMSIERAILMAQGGEFAFVLFSAGAFGNLITAEQEAMLTATVVLSMVLTPLAVILMYRLLKDEEKSLDGVEKADGLSGNVLVIGFGRFGQVFCQLLLMKNADVTIIDSDVDIIKSVSRFGFKVYYGDGSRLDVLRASGAGTAELIAIAVDDKEVANKIIDLVKSEFPLAKILVRTWDRTHAREVVTKGVDFQVRETFESAIVFGEACLKTLGVSDEEAADVAQRIRDLDADRFELELAAGNSDAGREVILGNVTKPEPLVKPKRIQPEGAVQSSPS</sequence>
<dbReference type="Pfam" id="PF00999">
    <property type="entry name" value="Na_H_Exchanger"/>
    <property type="match status" value="1"/>
</dbReference>
<feature type="transmembrane region" description="Helical" evidence="12">
    <location>
        <begin position="117"/>
        <end position="139"/>
    </location>
</feature>
<evidence type="ECO:0000313" key="15">
    <source>
        <dbReference type="Proteomes" id="UP000075320"/>
    </source>
</evidence>